<evidence type="ECO:0000313" key="9">
    <source>
        <dbReference type="Proteomes" id="UP000501747"/>
    </source>
</evidence>
<dbReference type="SFLD" id="SFLDG01072">
    <property type="entry name" value="dehydrogenase_like"/>
    <property type="match status" value="1"/>
</dbReference>
<evidence type="ECO:0000256" key="1">
    <source>
        <dbReference type="ARBA" id="ARBA00001966"/>
    </source>
</evidence>
<dbReference type="PROSITE" id="PS51918">
    <property type="entry name" value="RADICAL_SAM"/>
    <property type="match status" value="1"/>
</dbReference>
<dbReference type="Pfam" id="PF04055">
    <property type="entry name" value="Radical_SAM"/>
    <property type="match status" value="1"/>
</dbReference>
<comment type="cofactor">
    <cofactor evidence="1">
        <name>[4Fe-4S] cluster</name>
        <dbReference type="ChEBI" id="CHEBI:49883"/>
    </cofactor>
</comment>
<name>A0A6G8AUC4_9ENTE</name>
<dbReference type="PANTHER" id="PTHR43273:SF3">
    <property type="entry name" value="ANAEROBIC SULFATASE-MATURATING ENZYME HOMOLOG ASLB-RELATED"/>
    <property type="match status" value="1"/>
</dbReference>
<dbReference type="InterPro" id="IPR058240">
    <property type="entry name" value="rSAM_sf"/>
</dbReference>
<evidence type="ECO:0000256" key="6">
    <source>
        <dbReference type="ARBA" id="ARBA00023601"/>
    </source>
</evidence>
<dbReference type="EMBL" id="CP049887">
    <property type="protein sequence ID" value="QIL48681.1"/>
    <property type="molecule type" value="Genomic_DNA"/>
</dbReference>
<dbReference type="Pfam" id="PF13186">
    <property type="entry name" value="SPASM"/>
    <property type="match status" value="1"/>
</dbReference>
<keyword evidence="5" id="KW-0411">Iron-sulfur</keyword>
<dbReference type="SFLD" id="SFLDF00289">
    <property type="entry name" value="anaerobic_Cys-type_sulfatase-m"/>
    <property type="match status" value="1"/>
</dbReference>
<dbReference type="GO" id="GO:0016491">
    <property type="term" value="F:oxidoreductase activity"/>
    <property type="evidence" value="ECO:0007669"/>
    <property type="project" value="InterPro"/>
</dbReference>
<keyword evidence="2" id="KW-0949">S-adenosyl-L-methionine</keyword>
<evidence type="ECO:0000313" key="8">
    <source>
        <dbReference type="EMBL" id="QIL48681.1"/>
    </source>
</evidence>
<feature type="domain" description="Radical SAM core" evidence="7">
    <location>
        <begin position="1"/>
        <end position="238"/>
    </location>
</feature>
<keyword evidence="4" id="KW-0408">Iron</keyword>
<comment type="similarity">
    <text evidence="6">Belongs to the radical SAM superfamily. Anaerobic sulfatase-maturating enzyme family.</text>
</comment>
<dbReference type="InterPro" id="IPR023885">
    <property type="entry name" value="4Fe4S-binding_SPASM_dom"/>
</dbReference>
<dbReference type="InterPro" id="IPR007197">
    <property type="entry name" value="rSAM"/>
</dbReference>
<proteinExistence type="inferred from homology"/>
<dbReference type="InterPro" id="IPR013785">
    <property type="entry name" value="Aldolase_TIM"/>
</dbReference>
<dbReference type="Proteomes" id="UP000501747">
    <property type="component" value="Chromosome"/>
</dbReference>
<dbReference type="GO" id="GO:0051536">
    <property type="term" value="F:iron-sulfur cluster binding"/>
    <property type="evidence" value="ECO:0007669"/>
    <property type="project" value="UniProtKB-KW"/>
</dbReference>
<dbReference type="InterPro" id="IPR034485">
    <property type="entry name" value="Anaerobic_Cys-type_sulfatase-m"/>
</dbReference>
<dbReference type="RefSeq" id="WP_166034817.1">
    <property type="nucleotide sequence ID" value="NZ_CP049887.1"/>
</dbReference>
<evidence type="ECO:0000256" key="4">
    <source>
        <dbReference type="ARBA" id="ARBA00023004"/>
    </source>
</evidence>
<dbReference type="InterPro" id="IPR023867">
    <property type="entry name" value="Sulphatase_maturase_rSAM"/>
</dbReference>
<evidence type="ECO:0000256" key="3">
    <source>
        <dbReference type="ARBA" id="ARBA00022723"/>
    </source>
</evidence>
<reference evidence="8 9" key="1">
    <citation type="submission" date="2020-03" db="EMBL/GenBank/DDBJ databases">
        <title>Vagococcus sp. nov., isolated from beetles.</title>
        <authorList>
            <person name="Hyun D.-W."/>
            <person name="Bae J.-W."/>
        </authorList>
    </citation>
    <scope>NUCLEOTIDE SEQUENCE [LARGE SCALE GENOMIC DNA]</scope>
    <source>
        <strain evidence="8 9">HDW17B</strain>
    </source>
</reference>
<dbReference type="AlphaFoldDB" id="A0A6G8AUC4"/>
<evidence type="ECO:0000259" key="7">
    <source>
        <dbReference type="PROSITE" id="PS51918"/>
    </source>
</evidence>
<sequence>MKRVSVLIKPASSLCNIKCRYCFYNDISSLREVESFGKMTKETTKRMIEQIYVDLEDGDYLSLAFQGGEPTLAGLSYYQYLIECINSQTKQVEVSYAIQTNGMVINERWCRLFKDNNFLVGLSMDGPAIFHNQGRVDWKQKGTFERVRKTKSLFDYHEISYNVLTVLTNEIAKEPETIFSFIMEEEIKYIQFIPCMDSLTENHQHSFGLSPDLFASFYQKILILWLEELKKNHYISIKLLDDLFHLLVNRQVTACGISGQCSVQYVIEGDGSVYPCDFYVTDDYKLGNIKEHTLRELFSQPLQQNFLYKKREVTNQCLQCPYQNICGGGCKRMKDVMYVDQEDTFCGFKELLDDYTKELVTINQYAGRLTE</sequence>
<dbReference type="CDD" id="cd01335">
    <property type="entry name" value="Radical_SAM"/>
    <property type="match status" value="1"/>
</dbReference>
<dbReference type="GO" id="GO:0046872">
    <property type="term" value="F:metal ion binding"/>
    <property type="evidence" value="ECO:0007669"/>
    <property type="project" value="UniProtKB-KW"/>
</dbReference>
<keyword evidence="3" id="KW-0479">Metal-binding</keyword>
<dbReference type="SFLD" id="SFLDG01384">
    <property type="entry name" value="thioether_bond_formation_requi"/>
    <property type="match status" value="1"/>
</dbReference>
<dbReference type="NCBIfam" id="TIGR04085">
    <property type="entry name" value="rSAM_more_4Fe4S"/>
    <property type="match status" value="1"/>
</dbReference>
<protein>
    <submittedName>
        <fullName evidence="8">SPASM domain-containing protein</fullName>
    </submittedName>
</protein>
<dbReference type="KEGG" id="vhy:G7082_09265"/>
<dbReference type="SFLD" id="SFLDG01386">
    <property type="entry name" value="main_SPASM_domain-containing"/>
    <property type="match status" value="1"/>
</dbReference>
<dbReference type="Gene3D" id="3.20.20.70">
    <property type="entry name" value="Aldolase class I"/>
    <property type="match status" value="1"/>
</dbReference>
<dbReference type="SFLD" id="SFLDS00029">
    <property type="entry name" value="Radical_SAM"/>
    <property type="match status" value="1"/>
</dbReference>
<gene>
    <name evidence="8" type="ORF">G7082_09265</name>
</gene>
<evidence type="ECO:0000256" key="5">
    <source>
        <dbReference type="ARBA" id="ARBA00023014"/>
    </source>
</evidence>
<accession>A0A6G8AUC4</accession>
<keyword evidence="9" id="KW-1185">Reference proteome</keyword>
<dbReference type="SFLD" id="SFLDG01067">
    <property type="entry name" value="SPASM/twitch_domain_containing"/>
    <property type="match status" value="1"/>
</dbReference>
<dbReference type="PANTHER" id="PTHR43273">
    <property type="entry name" value="ANAEROBIC SULFATASE-MATURATING ENZYME HOMOLOG ASLB-RELATED"/>
    <property type="match status" value="1"/>
</dbReference>
<organism evidence="8 9">
    <name type="scientific">Vagococcus hydrophili</name>
    <dbReference type="NCBI Taxonomy" id="2714947"/>
    <lineage>
        <taxon>Bacteria</taxon>
        <taxon>Bacillati</taxon>
        <taxon>Bacillota</taxon>
        <taxon>Bacilli</taxon>
        <taxon>Lactobacillales</taxon>
        <taxon>Enterococcaceae</taxon>
        <taxon>Vagococcus</taxon>
    </lineage>
</organism>
<dbReference type="SUPFAM" id="SSF102114">
    <property type="entry name" value="Radical SAM enzymes"/>
    <property type="match status" value="1"/>
</dbReference>
<evidence type="ECO:0000256" key="2">
    <source>
        <dbReference type="ARBA" id="ARBA00022691"/>
    </source>
</evidence>